<reference evidence="1 2" key="1">
    <citation type="submission" date="2023-01" db="EMBL/GenBank/DDBJ databases">
        <title>Novel diversity within Roseofilum (Cyanobacteria; Desertifilaceae) from marine benthic mats with descriptions of four novel species.</title>
        <authorList>
            <person name="Wang Y."/>
            <person name="Berthold D.E."/>
            <person name="Hu J."/>
            <person name="Lefler F.W."/>
            <person name="Laughinghouse H.D. IV."/>
        </authorList>
    </citation>
    <scope>NUCLEOTIDE SEQUENCE [LARGE SCALE GENOMIC DNA]</scope>
    <source>
        <strain evidence="1 2">BLCC-M114</strain>
    </source>
</reference>
<accession>A0ABT7B463</accession>
<evidence type="ECO:0000313" key="1">
    <source>
        <dbReference type="EMBL" id="MDJ1173968.1"/>
    </source>
</evidence>
<evidence type="ECO:0008006" key="3">
    <source>
        <dbReference type="Google" id="ProtNLM"/>
    </source>
</evidence>
<sequence length="323" mass="36538">MKESNTLYRYTVCGLNIASELVCPELRPYSGNDSDFDVRISVGPVSDRLIEPVYEDWFSQIKPGAYLLKVDEIAKYLVLDGKEIIIDPAAGCPEELIRLYLFSQGFGSLLHQRGRLILHASAVESDRGAIIFLGRSGAGKSTLAAGFLKTGYQMLADDLCAIDCSPDQGPQVCPALAQIRLWNDTLQQLDYDRQTMQRVWHKEDKYTKYLPELLASHPSKLYRIYWLNPADVSTVSVTSLTKVEQFEALMKNVFRVEFIKGLGVRENVFQQISQVLGSRKVKRVVRPQSYFSLGQVIECLEEDMAINARNPVSQRNRVSLEFE</sequence>
<comment type="caution">
    <text evidence="1">The sequence shown here is derived from an EMBL/GenBank/DDBJ whole genome shotgun (WGS) entry which is preliminary data.</text>
</comment>
<protein>
    <recommendedName>
        <fullName evidence="3">Serine kinase</fullName>
    </recommendedName>
</protein>
<organism evidence="1 2">
    <name type="scientific">Roseofilum capinflatum BLCC-M114</name>
    <dbReference type="NCBI Taxonomy" id="3022440"/>
    <lineage>
        <taxon>Bacteria</taxon>
        <taxon>Bacillati</taxon>
        <taxon>Cyanobacteriota</taxon>
        <taxon>Cyanophyceae</taxon>
        <taxon>Desertifilales</taxon>
        <taxon>Desertifilaceae</taxon>
        <taxon>Roseofilum</taxon>
        <taxon>Roseofilum capinflatum</taxon>
    </lineage>
</organism>
<keyword evidence="2" id="KW-1185">Reference proteome</keyword>
<dbReference type="RefSeq" id="WP_283766307.1">
    <property type="nucleotide sequence ID" value="NZ_JAQOSO010000036.1"/>
</dbReference>
<dbReference type="InterPro" id="IPR027417">
    <property type="entry name" value="P-loop_NTPase"/>
</dbReference>
<proteinExistence type="predicted"/>
<evidence type="ECO:0000313" key="2">
    <source>
        <dbReference type="Proteomes" id="UP001235849"/>
    </source>
</evidence>
<gene>
    <name evidence="1" type="ORF">PMG25_07665</name>
</gene>
<name>A0ABT7B463_9CYAN</name>
<dbReference type="Proteomes" id="UP001235849">
    <property type="component" value="Unassembled WGS sequence"/>
</dbReference>
<dbReference type="Gene3D" id="3.40.50.300">
    <property type="entry name" value="P-loop containing nucleotide triphosphate hydrolases"/>
    <property type="match status" value="1"/>
</dbReference>
<dbReference type="EMBL" id="JAQOSO010000036">
    <property type="protein sequence ID" value="MDJ1173968.1"/>
    <property type="molecule type" value="Genomic_DNA"/>
</dbReference>
<dbReference type="SUPFAM" id="SSF53795">
    <property type="entry name" value="PEP carboxykinase-like"/>
    <property type="match status" value="1"/>
</dbReference>